<feature type="transmembrane region" description="Helical" evidence="7">
    <location>
        <begin position="495"/>
        <end position="513"/>
    </location>
</feature>
<feature type="transmembrane region" description="Helical" evidence="7">
    <location>
        <begin position="670"/>
        <end position="694"/>
    </location>
</feature>
<dbReference type="InterPro" id="IPR006059">
    <property type="entry name" value="SBP"/>
</dbReference>
<dbReference type="KEGG" id="phm:PSMK_08840"/>
<feature type="transmembrane region" description="Helical" evidence="7">
    <location>
        <begin position="597"/>
        <end position="618"/>
    </location>
</feature>
<keyword evidence="2 7" id="KW-0813">Transport</keyword>
<evidence type="ECO:0000256" key="6">
    <source>
        <dbReference type="ARBA" id="ARBA00023136"/>
    </source>
</evidence>
<name>I0ICQ5_PHYMF</name>
<dbReference type="eggNOG" id="COG1175">
    <property type="taxonomic scope" value="Bacteria"/>
</dbReference>
<dbReference type="PATRIC" id="fig|1142394.8.peg.916"/>
<evidence type="ECO:0000256" key="1">
    <source>
        <dbReference type="ARBA" id="ARBA00004651"/>
    </source>
</evidence>
<feature type="transmembrane region" description="Helical" evidence="7">
    <location>
        <begin position="756"/>
        <end position="779"/>
    </location>
</feature>
<dbReference type="GO" id="GO:0005886">
    <property type="term" value="C:plasma membrane"/>
    <property type="evidence" value="ECO:0007669"/>
    <property type="project" value="UniProtKB-SubCell"/>
</dbReference>
<feature type="transmembrane region" description="Helical" evidence="7">
    <location>
        <begin position="534"/>
        <end position="553"/>
    </location>
</feature>
<dbReference type="HOGENOM" id="CLU_353651_0_0_0"/>
<evidence type="ECO:0000313" key="9">
    <source>
        <dbReference type="EMBL" id="BAM03043.1"/>
    </source>
</evidence>
<dbReference type="InterPro" id="IPR050809">
    <property type="entry name" value="UgpAE/MalFG_permease"/>
</dbReference>
<accession>I0ICQ5</accession>
<keyword evidence="10" id="KW-1185">Reference proteome</keyword>
<keyword evidence="5 7" id="KW-1133">Transmembrane helix</keyword>
<comment type="similarity">
    <text evidence="7">Belongs to the binding-protein-dependent transport system permease family.</text>
</comment>
<dbReference type="AlphaFoldDB" id="I0ICQ5"/>
<sequence>MAGPAAAREPASQPRVTFKAQGMPVPRSVDPASLATRELVRIFQERHPGIGIEAFGMPKLHGAAMDSGPLMAIAAGVPPHAIYVNFRQSSTYIAQGFLEPLEPLMARLMSDDPELTRIGEDGRFAAEPSAEQVAAALSVLKSRVADAVWPVVYREGIGENQQDAHVWSLPLSIMVNVLTYRKDLFAEAGLDPERPPEDWDELLAYARAITRPSRNQHGMIMYGGQYLSYGAYSLLVGNGGRAMQRGEDGRWRATFDSPEIAESAAFLWRLAREPFIAENDGGRVADGALRVAPGTGDEVELKWDRGQVGMIFATLSDDLISASNPQLVGFAPVPRSPDGTRGSDINARMLGVFSGSTDAQKLAVMRFIWFLVSEEAERIRTEIYVENGFGTFVNPIWLERYGFDDVLAQVPASVRELYATAFETGVPEPYGQNTQNIYRFMSEPLTQALEMDLRELTPEQREARIQPLLDEAVAETNAKLLGRMTSEERTQRQRVGWIALIVLVVALGVAVVTTWRYFTRFAPVGSASVGGARWLPWLMLLPAVGIMAFWIYVPLGWAFGLSFTDYRLAIPSRFVGVMNFAEALYDPQFWASLGRTLYYVALLLGLGFWPPIALAVLLDEVPTKTAKWVFRVLVYLPAIISGVVVMFLWKQLYGETEFGVLNQLLLKLNALGPVLATLVKVAVYGLWGFLLWTVLRVAAQSGQFGIVGRLVSVGLAVLLSLATVWTVLSPGFLDAWGGPVGAFAFEPLRWIGSPETAMFCTVLPIVWASAGPGCLLYLAALKTIPGSLYEAAEIDGASPMHKLLHITLPQLKYLIGIQFIAALVLAFQGGADYILALTGGGPNGATNILALEIFMRTFSDLRFGLGTAMAWLLGLMLIGVTAYQLRQLARAQFRAA</sequence>
<dbReference type="CDD" id="cd06261">
    <property type="entry name" value="TM_PBP2"/>
    <property type="match status" value="1"/>
</dbReference>
<dbReference type="Proteomes" id="UP000007881">
    <property type="component" value="Chromosome"/>
</dbReference>
<evidence type="ECO:0000313" key="10">
    <source>
        <dbReference type="Proteomes" id="UP000007881"/>
    </source>
</evidence>
<feature type="transmembrane region" description="Helical" evidence="7">
    <location>
        <begin position="630"/>
        <end position="650"/>
    </location>
</feature>
<evidence type="ECO:0000256" key="2">
    <source>
        <dbReference type="ARBA" id="ARBA00022448"/>
    </source>
</evidence>
<protein>
    <submittedName>
        <fullName evidence="9">Putative ABC transporter substrate binding protein/permease protein</fullName>
    </submittedName>
</protein>
<dbReference type="Gene3D" id="1.10.3720.10">
    <property type="entry name" value="MetI-like"/>
    <property type="match status" value="1"/>
</dbReference>
<dbReference type="PROSITE" id="PS50928">
    <property type="entry name" value="ABC_TM1"/>
    <property type="match status" value="1"/>
</dbReference>
<evidence type="ECO:0000256" key="5">
    <source>
        <dbReference type="ARBA" id="ARBA00022989"/>
    </source>
</evidence>
<keyword evidence="6 7" id="KW-0472">Membrane</keyword>
<dbReference type="GO" id="GO:0055085">
    <property type="term" value="P:transmembrane transport"/>
    <property type="evidence" value="ECO:0007669"/>
    <property type="project" value="InterPro"/>
</dbReference>
<feature type="transmembrane region" description="Helical" evidence="7">
    <location>
        <begin position="811"/>
        <end position="831"/>
    </location>
</feature>
<feature type="domain" description="ABC transmembrane type-1" evidence="8">
    <location>
        <begin position="593"/>
        <end position="884"/>
    </location>
</feature>
<proteinExistence type="inferred from homology"/>
<dbReference type="Pfam" id="PF01547">
    <property type="entry name" value="SBP_bac_1"/>
    <property type="match status" value="1"/>
</dbReference>
<evidence type="ECO:0000256" key="7">
    <source>
        <dbReference type="RuleBase" id="RU363032"/>
    </source>
</evidence>
<gene>
    <name evidence="9" type="ordered locus">PSMK_08840</name>
</gene>
<dbReference type="PANTHER" id="PTHR43227">
    <property type="entry name" value="BLL4140 PROTEIN"/>
    <property type="match status" value="1"/>
</dbReference>
<dbReference type="InterPro" id="IPR035906">
    <property type="entry name" value="MetI-like_sf"/>
</dbReference>
<feature type="transmembrane region" description="Helical" evidence="7">
    <location>
        <begin position="706"/>
        <end position="728"/>
    </location>
</feature>
<dbReference type="STRING" id="1142394.PSMK_08840"/>
<organism evidence="9 10">
    <name type="scientific">Phycisphaera mikurensis (strain NBRC 102666 / KCTC 22515 / FYK2301M01)</name>
    <dbReference type="NCBI Taxonomy" id="1142394"/>
    <lineage>
        <taxon>Bacteria</taxon>
        <taxon>Pseudomonadati</taxon>
        <taxon>Planctomycetota</taxon>
        <taxon>Phycisphaerae</taxon>
        <taxon>Phycisphaerales</taxon>
        <taxon>Phycisphaeraceae</taxon>
        <taxon>Phycisphaera</taxon>
    </lineage>
</organism>
<evidence type="ECO:0000256" key="3">
    <source>
        <dbReference type="ARBA" id="ARBA00022475"/>
    </source>
</evidence>
<dbReference type="Pfam" id="PF00528">
    <property type="entry name" value="BPD_transp_1"/>
    <property type="match status" value="1"/>
</dbReference>
<evidence type="ECO:0000259" key="8">
    <source>
        <dbReference type="PROSITE" id="PS50928"/>
    </source>
</evidence>
<feature type="transmembrane region" description="Helical" evidence="7">
    <location>
        <begin position="863"/>
        <end position="885"/>
    </location>
</feature>
<evidence type="ECO:0000256" key="4">
    <source>
        <dbReference type="ARBA" id="ARBA00022692"/>
    </source>
</evidence>
<keyword evidence="4 7" id="KW-0812">Transmembrane</keyword>
<reference evidence="9 10" key="1">
    <citation type="submission" date="2012-02" db="EMBL/GenBank/DDBJ databases">
        <title>Complete genome sequence of Phycisphaera mikurensis NBRC 102666.</title>
        <authorList>
            <person name="Ankai A."/>
            <person name="Hosoyama A."/>
            <person name="Terui Y."/>
            <person name="Sekine M."/>
            <person name="Fukai R."/>
            <person name="Kato Y."/>
            <person name="Nakamura S."/>
            <person name="Yamada-Narita S."/>
            <person name="Kawakoshi A."/>
            <person name="Fukunaga Y."/>
            <person name="Yamazaki S."/>
            <person name="Fujita N."/>
        </authorList>
    </citation>
    <scope>NUCLEOTIDE SEQUENCE [LARGE SCALE GENOMIC DNA]</scope>
    <source>
        <strain evidence="10">NBRC 102666 / KCTC 22515 / FYK2301M01</strain>
    </source>
</reference>
<dbReference type="Gene3D" id="3.40.190.10">
    <property type="entry name" value="Periplasmic binding protein-like II"/>
    <property type="match status" value="1"/>
</dbReference>
<dbReference type="SUPFAM" id="SSF53850">
    <property type="entry name" value="Periplasmic binding protein-like II"/>
    <property type="match status" value="1"/>
</dbReference>
<dbReference type="eggNOG" id="COG1653">
    <property type="taxonomic scope" value="Bacteria"/>
</dbReference>
<dbReference type="PANTHER" id="PTHR43227:SF11">
    <property type="entry name" value="BLL4140 PROTEIN"/>
    <property type="match status" value="1"/>
</dbReference>
<keyword evidence="3" id="KW-1003">Cell membrane</keyword>
<comment type="subcellular location">
    <subcellularLocation>
        <location evidence="1 7">Cell membrane</location>
        <topology evidence="1 7">Multi-pass membrane protein</topology>
    </subcellularLocation>
</comment>
<dbReference type="EMBL" id="AP012338">
    <property type="protein sequence ID" value="BAM03043.1"/>
    <property type="molecule type" value="Genomic_DNA"/>
</dbReference>
<dbReference type="SUPFAM" id="SSF161098">
    <property type="entry name" value="MetI-like"/>
    <property type="match status" value="2"/>
</dbReference>
<dbReference type="InterPro" id="IPR000515">
    <property type="entry name" value="MetI-like"/>
</dbReference>